<evidence type="ECO:0000313" key="2">
    <source>
        <dbReference type="Proteomes" id="UP000886653"/>
    </source>
</evidence>
<sequence length="189" mass="21203">MSSAGSVAAKMAAVTKDLPIKMSSITKLERDGSSFQHWELDIMSYISFIPDVVMYFNGERMVDDDKYSQEWADVGDAIIHWSIDRDLARSLREIQSPFDGIEELRKQFSSVSLRGSSGYFRADFGESLRLDENAYRLVHQRDVKPTTRQVTTTRPMPAGLPDISIKFEASILAVSGHVVTTVRCKAFTG</sequence>
<dbReference type="AlphaFoldDB" id="A0A9P6T8H9"/>
<evidence type="ECO:0000313" key="1">
    <source>
        <dbReference type="EMBL" id="KAG0142600.1"/>
    </source>
</evidence>
<dbReference type="EMBL" id="MU167343">
    <property type="protein sequence ID" value="KAG0142600.1"/>
    <property type="molecule type" value="Genomic_DNA"/>
</dbReference>
<gene>
    <name evidence="1" type="ORF">CROQUDRAFT_97306</name>
</gene>
<protein>
    <submittedName>
        <fullName evidence="1">Uncharacterized protein</fullName>
    </submittedName>
</protein>
<proteinExistence type="predicted"/>
<accession>A0A9P6T8H9</accession>
<keyword evidence="2" id="KW-1185">Reference proteome</keyword>
<reference evidence="1" key="1">
    <citation type="submission" date="2013-11" db="EMBL/GenBank/DDBJ databases">
        <title>Genome sequence of the fusiform rust pathogen reveals effectors for host alternation and coevolution with pine.</title>
        <authorList>
            <consortium name="DOE Joint Genome Institute"/>
            <person name="Smith K."/>
            <person name="Pendleton A."/>
            <person name="Kubisiak T."/>
            <person name="Anderson C."/>
            <person name="Salamov A."/>
            <person name="Aerts A."/>
            <person name="Riley R."/>
            <person name="Clum A."/>
            <person name="Lindquist E."/>
            <person name="Ence D."/>
            <person name="Campbell M."/>
            <person name="Kronenberg Z."/>
            <person name="Feau N."/>
            <person name="Dhillon B."/>
            <person name="Hamelin R."/>
            <person name="Burleigh J."/>
            <person name="Smith J."/>
            <person name="Yandell M."/>
            <person name="Nelson C."/>
            <person name="Grigoriev I."/>
            <person name="Davis J."/>
        </authorList>
    </citation>
    <scope>NUCLEOTIDE SEQUENCE</scope>
    <source>
        <strain evidence="1">G11</strain>
    </source>
</reference>
<comment type="caution">
    <text evidence="1">The sequence shown here is derived from an EMBL/GenBank/DDBJ whole genome shotgun (WGS) entry which is preliminary data.</text>
</comment>
<name>A0A9P6T8H9_9BASI</name>
<organism evidence="1 2">
    <name type="scientific">Cronartium quercuum f. sp. fusiforme G11</name>
    <dbReference type="NCBI Taxonomy" id="708437"/>
    <lineage>
        <taxon>Eukaryota</taxon>
        <taxon>Fungi</taxon>
        <taxon>Dikarya</taxon>
        <taxon>Basidiomycota</taxon>
        <taxon>Pucciniomycotina</taxon>
        <taxon>Pucciniomycetes</taxon>
        <taxon>Pucciniales</taxon>
        <taxon>Coleosporiaceae</taxon>
        <taxon>Cronartium</taxon>
    </lineage>
</organism>
<dbReference type="Proteomes" id="UP000886653">
    <property type="component" value="Unassembled WGS sequence"/>
</dbReference>